<dbReference type="AlphaFoldDB" id="A0A1J4N3A1"/>
<dbReference type="GO" id="GO:0003677">
    <property type="term" value="F:DNA binding"/>
    <property type="evidence" value="ECO:0007669"/>
    <property type="project" value="UniProtKB-KW"/>
</dbReference>
<comment type="similarity">
    <text evidence="1">Belongs to the sigma-70 factor family. ECF subfamily.</text>
</comment>
<dbReference type="InterPro" id="IPR013249">
    <property type="entry name" value="RNA_pol_sigma70_r4_t2"/>
</dbReference>
<feature type="domain" description="RNA polymerase sigma factor 70 region 4 type 2" evidence="7">
    <location>
        <begin position="129"/>
        <end position="181"/>
    </location>
</feature>
<dbReference type="Proteomes" id="UP000033772">
    <property type="component" value="Unassembled WGS sequence"/>
</dbReference>
<proteinExistence type="inferred from homology"/>
<name>A0A1J4N3A1_9ACTN</name>
<keyword evidence="5" id="KW-0804">Transcription</keyword>
<keyword evidence="2" id="KW-0805">Transcription regulation</keyword>
<protein>
    <submittedName>
        <fullName evidence="8">RNA polymerase subunit sigma-70</fullName>
    </submittedName>
</protein>
<dbReference type="Pfam" id="PF04542">
    <property type="entry name" value="Sigma70_r2"/>
    <property type="match status" value="1"/>
</dbReference>
<dbReference type="STRING" id="1844.UG56_014660"/>
<evidence type="ECO:0000256" key="1">
    <source>
        <dbReference type="ARBA" id="ARBA00010641"/>
    </source>
</evidence>
<organism evidence="8 9">
    <name type="scientific">Nocardioides luteus</name>
    <dbReference type="NCBI Taxonomy" id="1844"/>
    <lineage>
        <taxon>Bacteria</taxon>
        <taxon>Bacillati</taxon>
        <taxon>Actinomycetota</taxon>
        <taxon>Actinomycetes</taxon>
        <taxon>Propionibacteriales</taxon>
        <taxon>Nocardioidaceae</taxon>
        <taxon>Nocardioides</taxon>
    </lineage>
</organism>
<dbReference type="Gene3D" id="1.10.1740.10">
    <property type="match status" value="1"/>
</dbReference>
<feature type="domain" description="RNA polymerase sigma-70 region 2" evidence="6">
    <location>
        <begin position="33"/>
        <end position="98"/>
    </location>
</feature>
<reference evidence="8" key="1">
    <citation type="submission" date="2016-10" db="EMBL/GenBank/DDBJ databases">
        <title>Draft Genome Sequence of Nocardioides luteus Strain BAFB, an Alkane-Degrading Bacterium Isolated from JP-7 Polluted Soil.</title>
        <authorList>
            <person name="Brown L."/>
            <person name="Ruiz O.N."/>
            <person name="Gunasekera T."/>
        </authorList>
    </citation>
    <scope>NUCLEOTIDE SEQUENCE [LARGE SCALE GENOMIC DNA]</scope>
    <source>
        <strain evidence="8">BAFB</strain>
    </source>
</reference>
<dbReference type="GO" id="GO:0006352">
    <property type="term" value="P:DNA-templated transcription initiation"/>
    <property type="evidence" value="ECO:0007669"/>
    <property type="project" value="InterPro"/>
</dbReference>
<dbReference type="InterPro" id="IPR039425">
    <property type="entry name" value="RNA_pol_sigma-70-like"/>
</dbReference>
<comment type="caution">
    <text evidence="8">The sequence shown here is derived from an EMBL/GenBank/DDBJ whole genome shotgun (WGS) entry which is preliminary data.</text>
</comment>
<evidence type="ECO:0000313" key="8">
    <source>
        <dbReference type="EMBL" id="OIJ26036.1"/>
    </source>
</evidence>
<sequence length="189" mass="21407">MSTSQASSEPWATDEALVRAARLGDQEAFREIVDRHGPAMYRYALHMVGDASDASEVTQEAFVSAWRSLSGFAGRSSLRTWLIRLVHRRAADLQRNRRATPIDDGLMSRLTPAAPDNPLQSVLDAELLEALQLALNELPWHQRATWLLREVEEMSYEEISIALAMPIGAVRGHLYRGRRTLAERMARWR</sequence>
<dbReference type="RefSeq" id="WP_045549125.1">
    <property type="nucleotide sequence ID" value="NZ_JZDQ02000019.1"/>
</dbReference>
<evidence type="ECO:0000256" key="2">
    <source>
        <dbReference type="ARBA" id="ARBA00023015"/>
    </source>
</evidence>
<dbReference type="EMBL" id="JZDQ02000019">
    <property type="protein sequence ID" value="OIJ26036.1"/>
    <property type="molecule type" value="Genomic_DNA"/>
</dbReference>
<dbReference type="OrthoDB" id="5244716at2"/>
<dbReference type="Gene3D" id="1.10.10.10">
    <property type="entry name" value="Winged helix-like DNA-binding domain superfamily/Winged helix DNA-binding domain"/>
    <property type="match status" value="1"/>
</dbReference>
<dbReference type="PANTHER" id="PTHR43133:SF8">
    <property type="entry name" value="RNA POLYMERASE SIGMA FACTOR HI_1459-RELATED"/>
    <property type="match status" value="1"/>
</dbReference>
<dbReference type="PANTHER" id="PTHR43133">
    <property type="entry name" value="RNA POLYMERASE ECF-TYPE SIGMA FACTO"/>
    <property type="match status" value="1"/>
</dbReference>
<dbReference type="InterPro" id="IPR013325">
    <property type="entry name" value="RNA_pol_sigma_r2"/>
</dbReference>
<evidence type="ECO:0000256" key="3">
    <source>
        <dbReference type="ARBA" id="ARBA00023082"/>
    </source>
</evidence>
<dbReference type="InterPro" id="IPR007627">
    <property type="entry name" value="RNA_pol_sigma70_r2"/>
</dbReference>
<accession>A0A1J4N3A1</accession>
<dbReference type="InterPro" id="IPR014284">
    <property type="entry name" value="RNA_pol_sigma-70_dom"/>
</dbReference>
<dbReference type="GO" id="GO:0016987">
    <property type="term" value="F:sigma factor activity"/>
    <property type="evidence" value="ECO:0007669"/>
    <property type="project" value="UniProtKB-KW"/>
</dbReference>
<evidence type="ECO:0000259" key="6">
    <source>
        <dbReference type="Pfam" id="PF04542"/>
    </source>
</evidence>
<evidence type="ECO:0000256" key="5">
    <source>
        <dbReference type="ARBA" id="ARBA00023163"/>
    </source>
</evidence>
<keyword evidence="9" id="KW-1185">Reference proteome</keyword>
<dbReference type="InterPro" id="IPR036388">
    <property type="entry name" value="WH-like_DNA-bd_sf"/>
</dbReference>
<keyword evidence="3" id="KW-0731">Sigma factor</keyword>
<dbReference type="Pfam" id="PF08281">
    <property type="entry name" value="Sigma70_r4_2"/>
    <property type="match status" value="1"/>
</dbReference>
<dbReference type="SUPFAM" id="SSF88946">
    <property type="entry name" value="Sigma2 domain of RNA polymerase sigma factors"/>
    <property type="match status" value="1"/>
</dbReference>
<evidence type="ECO:0000256" key="4">
    <source>
        <dbReference type="ARBA" id="ARBA00023125"/>
    </source>
</evidence>
<dbReference type="InterPro" id="IPR013324">
    <property type="entry name" value="RNA_pol_sigma_r3/r4-like"/>
</dbReference>
<keyword evidence="4" id="KW-0238">DNA-binding</keyword>
<evidence type="ECO:0000259" key="7">
    <source>
        <dbReference type="Pfam" id="PF08281"/>
    </source>
</evidence>
<evidence type="ECO:0000313" key="9">
    <source>
        <dbReference type="Proteomes" id="UP000033772"/>
    </source>
</evidence>
<dbReference type="SUPFAM" id="SSF88659">
    <property type="entry name" value="Sigma3 and sigma4 domains of RNA polymerase sigma factors"/>
    <property type="match status" value="1"/>
</dbReference>
<dbReference type="NCBIfam" id="TIGR02937">
    <property type="entry name" value="sigma70-ECF"/>
    <property type="match status" value="1"/>
</dbReference>
<gene>
    <name evidence="8" type="ORF">UG56_014660</name>
</gene>